<dbReference type="EMBL" id="JADWYR010000003">
    <property type="protein sequence ID" value="MBG9378515.1"/>
    <property type="molecule type" value="Genomic_DNA"/>
</dbReference>
<dbReference type="Proteomes" id="UP000628448">
    <property type="component" value="Unassembled WGS sequence"/>
</dbReference>
<keyword evidence="1" id="KW-0378">Hydrolase</keyword>
<feature type="signal peptide" evidence="2">
    <location>
        <begin position="1"/>
        <end position="19"/>
    </location>
</feature>
<organism evidence="5 6">
    <name type="scientific">Panacibacter microcysteis</name>
    <dbReference type="NCBI Taxonomy" id="2793269"/>
    <lineage>
        <taxon>Bacteria</taxon>
        <taxon>Pseudomonadati</taxon>
        <taxon>Bacteroidota</taxon>
        <taxon>Chitinophagia</taxon>
        <taxon>Chitinophagales</taxon>
        <taxon>Chitinophagaceae</taxon>
        <taxon>Panacibacter</taxon>
    </lineage>
</organism>
<proteinExistence type="predicted"/>
<dbReference type="SUPFAM" id="SSF49785">
    <property type="entry name" value="Galactose-binding domain-like"/>
    <property type="match status" value="1"/>
</dbReference>
<sequence>MKNVFLSVLCMLFTSGVFANLSQGNWRWRNDNASETAATWKAAEGVTFVLADTASFRLRMEIINSAGEPRNFTQSLQYATNPNGPWEQVNNVSSAFRLSTSSFVADGQSTTKQLSGYSANTFTAGEIISADPAFSQLLQDGTKTEYEWVLKATGNVIPNTTYYFKAGSLDDAVAIPFLTTAANIPVTPALLSNGGFEDNLADWKGLIAKGSATFEPATTNVHGGSKALKVVVTDKGGNNKIGIRHNSFAINTAGTYELRFWALADTRDALLNINFRTAAGNNLCAYKIYDRFDNAGNGWQMYHYTFRVTQSPVTFEMAFNSNTTYYIDDMEIIPATDDVIDVNTQYKWQYGFSGYGWLSGDNDNSVLLPDSSIAWIFSDSFMGTADAHSNIIDNTSIINNLVVHEKNGQFTSIYGGNAGAATSLFSPGNGNIFWNAGGVVDGNKLKVLLIEIGGGGTYQNRTYIGTLSLPGLQVQGQVVAPYTGPNSPNTIFQDGGYNYIYLSERAGTFENYSQVARVPAGKLNGSRQWEFYKNDGTWSTGYTNVKRIISGVEAGTVRKLGEGNYVMSGVPNLTNEVAVWFAPAPEGPWTNKHVVCNIPQEEGVLAYQGHIDAGSGANGLYTLSYSVYPFAGLIPQQQSDKGSYIPYYVKSDLKALSPYRNNAVRSVQAGASVTVPNNSYKALVVPNPAAQYIQFAVQQIKDGQLTATLTDMTGHVLHTEKIMVTANAQYRLHLQSMPPAGMYMLQLSTKEGTQTLKVVVQ</sequence>
<name>A0A931MD99_9BACT</name>
<feature type="domain" description="Secretion system C-terminal sorting" evidence="4">
    <location>
        <begin position="685"/>
        <end position="760"/>
    </location>
</feature>
<dbReference type="AlphaFoldDB" id="A0A931MD99"/>
<dbReference type="InterPro" id="IPR008979">
    <property type="entry name" value="Galactose-bd-like_sf"/>
</dbReference>
<dbReference type="GO" id="GO:0016798">
    <property type="term" value="F:hydrolase activity, acting on glycosyl bonds"/>
    <property type="evidence" value="ECO:0007669"/>
    <property type="project" value="InterPro"/>
</dbReference>
<evidence type="ECO:0000313" key="5">
    <source>
        <dbReference type="EMBL" id="MBG9378515.1"/>
    </source>
</evidence>
<evidence type="ECO:0000259" key="4">
    <source>
        <dbReference type="Pfam" id="PF18962"/>
    </source>
</evidence>
<dbReference type="Gene3D" id="2.60.120.260">
    <property type="entry name" value="Galactose-binding domain-like"/>
    <property type="match status" value="1"/>
</dbReference>
<accession>A0A931MD99</accession>
<protein>
    <submittedName>
        <fullName evidence="5">T9SS type A sorting domain-containing protein</fullName>
    </submittedName>
</protein>
<dbReference type="RefSeq" id="WP_196992615.1">
    <property type="nucleotide sequence ID" value="NZ_JADWYR010000003.1"/>
</dbReference>
<reference evidence="5" key="1">
    <citation type="submission" date="2020-11" db="EMBL/GenBank/DDBJ databases">
        <title>Bacterial whole genome sequence for Panacibacter sp. DH6.</title>
        <authorList>
            <person name="Le V."/>
            <person name="Ko S."/>
            <person name="Ahn C.-Y."/>
            <person name="Oh H.-M."/>
        </authorList>
    </citation>
    <scope>NUCLEOTIDE SEQUENCE</scope>
    <source>
        <strain evidence="5">DH6</strain>
    </source>
</reference>
<dbReference type="Pfam" id="PF02018">
    <property type="entry name" value="CBM_4_9"/>
    <property type="match status" value="1"/>
</dbReference>
<gene>
    <name evidence="5" type="ORF">I5907_19930</name>
</gene>
<keyword evidence="2" id="KW-0732">Signal</keyword>
<feature type="domain" description="CBM-cenC" evidence="3">
    <location>
        <begin position="189"/>
        <end position="321"/>
    </location>
</feature>
<feature type="chain" id="PRO_5038128428" evidence="2">
    <location>
        <begin position="20"/>
        <end position="761"/>
    </location>
</feature>
<evidence type="ECO:0000313" key="6">
    <source>
        <dbReference type="Proteomes" id="UP000628448"/>
    </source>
</evidence>
<evidence type="ECO:0000256" key="2">
    <source>
        <dbReference type="SAM" id="SignalP"/>
    </source>
</evidence>
<dbReference type="InterPro" id="IPR003305">
    <property type="entry name" value="CenC_carb-bd"/>
</dbReference>
<dbReference type="Pfam" id="PF18962">
    <property type="entry name" value="Por_Secre_tail"/>
    <property type="match status" value="1"/>
</dbReference>
<keyword evidence="6" id="KW-1185">Reference proteome</keyword>
<comment type="caution">
    <text evidence="5">The sequence shown here is derived from an EMBL/GenBank/DDBJ whole genome shotgun (WGS) entry which is preliminary data.</text>
</comment>
<evidence type="ECO:0000256" key="1">
    <source>
        <dbReference type="ARBA" id="ARBA00022801"/>
    </source>
</evidence>
<dbReference type="InterPro" id="IPR026444">
    <property type="entry name" value="Secre_tail"/>
</dbReference>
<dbReference type="NCBIfam" id="TIGR04183">
    <property type="entry name" value="Por_Secre_tail"/>
    <property type="match status" value="1"/>
</dbReference>
<evidence type="ECO:0000259" key="3">
    <source>
        <dbReference type="Pfam" id="PF02018"/>
    </source>
</evidence>